<comment type="caution">
    <text evidence="12">The sequence shown here is derived from an EMBL/GenBank/DDBJ whole genome shotgun (WGS) entry which is preliminary data.</text>
</comment>
<evidence type="ECO:0000256" key="11">
    <source>
        <dbReference type="SAM" id="MobiDB-lite"/>
    </source>
</evidence>
<keyword evidence="9 10" id="KW-0472">Membrane</keyword>
<dbReference type="AlphaFoldDB" id="A0A7V5HMG3"/>
<dbReference type="PANTHER" id="PTHR34182">
    <property type="entry name" value="PROTEIN-EXPORT MEMBRANE PROTEIN SECG"/>
    <property type="match status" value="1"/>
</dbReference>
<dbReference type="PANTHER" id="PTHR34182:SF1">
    <property type="entry name" value="PROTEIN-EXPORT MEMBRANE PROTEIN SECG"/>
    <property type="match status" value="1"/>
</dbReference>
<dbReference type="Pfam" id="PF03840">
    <property type="entry name" value="SecG"/>
    <property type="match status" value="1"/>
</dbReference>
<comment type="subcellular location">
    <subcellularLocation>
        <location evidence="1 10">Cell membrane</location>
        <topology evidence="1 10">Multi-pass membrane protein</topology>
    </subcellularLocation>
</comment>
<dbReference type="EMBL" id="DRTX01000067">
    <property type="protein sequence ID" value="HHF52953.1"/>
    <property type="molecule type" value="Genomic_DNA"/>
</dbReference>
<keyword evidence="6 10" id="KW-0653">Protein transport</keyword>
<evidence type="ECO:0000256" key="2">
    <source>
        <dbReference type="ARBA" id="ARBA00008445"/>
    </source>
</evidence>
<dbReference type="InterPro" id="IPR004692">
    <property type="entry name" value="SecG"/>
</dbReference>
<evidence type="ECO:0000256" key="6">
    <source>
        <dbReference type="ARBA" id="ARBA00022927"/>
    </source>
</evidence>
<evidence type="ECO:0000256" key="8">
    <source>
        <dbReference type="ARBA" id="ARBA00023010"/>
    </source>
</evidence>
<dbReference type="Proteomes" id="UP000886050">
    <property type="component" value="Unassembled WGS sequence"/>
</dbReference>
<proteinExistence type="inferred from homology"/>
<evidence type="ECO:0000256" key="5">
    <source>
        <dbReference type="ARBA" id="ARBA00022692"/>
    </source>
</evidence>
<dbReference type="GO" id="GO:0065002">
    <property type="term" value="P:intracellular protein transmembrane transport"/>
    <property type="evidence" value="ECO:0007669"/>
    <property type="project" value="TreeGrafter"/>
</dbReference>
<evidence type="ECO:0000256" key="9">
    <source>
        <dbReference type="ARBA" id="ARBA00023136"/>
    </source>
</evidence>
<evidence type="ECO:0000256" key="4">
    <source>
        <dbReference type="ARBA" id="ARBA00022475"/>
    </source>
</evidence>
<sequence length="111" mass="12050">MYSLLLVVYLIIVILMIMVILVQQPKEGGLSPMFGGGMENILGVRGAPTFFTKLTAALGTLYIILSLVLSAINSPSKIKRAQAPVETQQQVEQTQPQEQQPIPQTPEEGGK</sequence>
<comment type="function">
    <text evidence="10">Involved in protein export. Participates in an early event of protein translocation.</text>
</comment>
<keyword evidence="8 10" id="KW-0811">Translocation</keyword>
<dbReference type="GO" id="GO:0005886">
    <property type="term" value="C:plasma membrane"/>
    <property type="evidence" value="ECO:0007669"/>
    <property type="project" value="UniProtKB-SubCell"/>
</dbReference>
<feature type="transmembrane region" description="Helical" evidence="10">
    <location>
        <begin position="7"/>
        <end position="24"/>
    </location>
</feature>
<comment type="similarity">
    <text evidence="2 10">Belongs to the SecG family.</text>
</comment>
<keyword evidence="3 10" id="KW-0813">Transport</keyword>
<evidence type="ECO:0000256" key="7">
    <source>
        <dbReference type="ARBA" id="ARBA00022989"/>
    </source>
</evidence>
<dbReference type="GO" id="GO:0009306">
    <property type="term" value="P:protein secretion"/>
    <property type="evidence" value="ECO:0007669"/>
    <property type="project" value="UniProtKB-UniRule"/>
</dbReference>
<keyword evidence="7 10" id="KW-1133">Transmembrane helix</keyword>
<keyword evidence="4 10" id="KW-1003">Cell membrane</keyword>
<accession>A0A7V5HMG3</accession>
<protein>
    <recommendedName>
        <fullName evidence="10">Protein-export membrane protein SecG</fullName>
    </recommendedName>
</protein>
<reference evidence="12" key="1">
    <citation type="journal article" date="2020" name="mSystems">
        <title>Genome- and Community-Level Interaction Insights into Carbon Utilization and Element Cycling Functions of Hydrothermarchaeota in Hydrothermal Sediment.</title>
        <authorList>
            <person name="Zhou Z."/>
            <person name="Liu Y."/>
            <person name="Xu W."/>
            <person name="Pan J."/>
            <person name="Luo Z.H."/>
            <person name="Li M."/>
        </authorList>
    </citation>
    <scope>NUCLEOTIDE SEQUENCE [LARGE SCALE GENOMIC DNA]</scope>
    <source>
        <strain evidence="12">HyVt-96</strain>
    </source>
</reference>
<dbReference type="GO" id="GO:0043952">
    <property type="term" value="P:protein transport by the Sec complex"/>
    <property type="evidence" value="ECO:0007669"/>
    <property type="project" value="TreeGrafter"/>
</dbReference>
<feature type="region of interest" description="Disordered" evidence="11">
    <location>
        <begin position="83"/>
        <end position="111"/>
    </location>
</feature>
<evidence type="ECO:0000256" key="10">
    <source>
        <dbReference type="RuleBase" id="RU365087"/>
    </source>
</evidence>
<evidence type="ECO:0000256" key="1">
    <source>
        <dbReference type="ARBA" id="ARBA00004651"/>
    </source>
</evidence>
<feature type="transmembrane region" description="Helical" evidence="10">
    <location>
        <begin position="50"/>
        <end position="72"/>
    </location>
</feature>
<dbReference type="NCBIfam" id="TIGR00810">
    <property type="entry name" value="secG"/>
    <property type="match status" value="1"/>
</dbReference>
<dbReference type="GO" id="GO:0015450">
    <property type="term" value="F:protein-transporting ATPase activity"/>
    <property type="evidence" value="ECO:0007669"/>
    <property type="project" value="UniProtKB-UniRule"/>
</dbReference>
<gene>
    <name evidence="12" type="primary">secG</name>
    <name evidence="12" type="ORF">ENL43_01135</name>
</gene>
<organism evidence="12">
    <name type="scientific">candidate division WOR-3 bacterium</name>
    <dbReference type="NCBI Taxonomy" id="2052148"/>
    <lineage>
        <taxon>Bacteria</taxon>
        <taxon>Bacteria division WOR-3</taxon>
    </lineage>
</organism>
<dbReference type="PRINTS" id="PR01651">
    <property type="entry name" value="SECGEXPORT"/>
</dbReference>
<name>A0A7V5HMG3_UNCW3</name>
<keyword evidence="5 10" id="KW-0812">Transmembrane</keyword>
<evidence type="ECO:0000313" key="12">
    <source>
        <dbReference type="EMBL" id="HHF52953.1"/>
    </source>
</evidence>
<evidence type="ECO:0000256" key="3">
    <source>
        <dbReference type="ARBA" id="ARBA00022448"/>
    </source>
</evidence>